<dbReference type="FunFam" id="2.30.180.10:FF:000019">
    <property type="entry name" value="Cell surface lipoprotein"/>
    <property type="match status" value="1"/>
</dbReference>
<gene>
    <name evidence="3" type="ORF">D3272_26535</name>
</gene>
<feature type="signal peptide" evidence="1">
    <location>
        <begin position="1"/>
        <end position="16"/>
    </location>
</feature>
<dbReference type="SUPFAM" id="SSF82153">
    <property type="entry name" value="FAS1 domain"/>
    <property type="match status" value="1"/>
</dbReference>
<accession>A0A4Q2R7J3</accession>
<reference evidence="3 4" key="1">
    <citation type="submission" date="2018-09" db="EMBL/GenBank/DDBJ databases">
        <authorList>
            <person name="Grouzdev D.S."/>
            <person name="Krutkina M.S."/>
        </authorList>
    </citation>
    <scope>NUCLEOTIDE SEQUENCE [LARGE SCALE GENOMIC DNA]</scope>
    <source>
        <strain evidence="3 4">RmlP001</strain>
    </source>
</reference>
<keyword evidence="1" id="KW-0732">Signal</keyword>
<dbReference type="Pfam" id="PF02469">
    <property type="entry name" value="Fasciclin"/>
    <property type="match status" value="1"/>
</dbReference>
<feature type="domain" description="FAS1" evidence="2">
    <location>
        <begin position="29"/>
        <end position="173"/>
    </location>
</feature>
<evidence type="ECO:0000313" key="3">
    <source>
        <dbReference type="EMBL" id="RYB01370.1"/>
    </source>
</evidence>
<protein>
    <submittedName>
        <fullName evidence="3">Fasciclin domain-containing protein</fullName>
    </submittedName>
</protein>
<evidence type="ECO:0000313" key="4">
    <source>
        <dbReference type="Proteomes" id="UP000289411"/>
    </source>
</evidence>
<comment type="caution">
    <text evidence="3">The sequence shown here is derived from an EMBL/GenBank/DDBJ whole genome shotgun (WGS) entry which is preliminary data.</text>
</comment>
<dbReference type="OrthoDB" id="9800666at2"/>
<proteinExistence type="predicted"/>
<dbReference type="PANTHER" id="PTHR10900">
    <property type="entry name" value="PERIOSTIN-RELATED"/>
    <property type="match status" value="1"/>
</dbReference>
<dbReference type="PROSITE" id="PS50213">
    <property type="entry name" value="FAS1"/>
    <property type="match status" value="1"/>
</dbReference>
<feature type="chain" id="PRO_5020630739" evidence="1">
    <location>
        <begin position="17"/>
        <end position="175"/>
    </location>
</feature>
<organism evidence="3 4">
    <name type="scientific">Lichenibacterium ramalinae</name>
    <dbReference type="NCBI Taxonomy" id="2316527"/>
    <lineage>
        <taxon>Bacteria</taxon>
        <taxon>Pseudomonadati</taxon>
        <taxon>Pseudomonadota</taxon>
        <taxon>Alphaproteobacteria</taxon>
        <taxon>Hyphomicrobiales</taxon>
        <taxon>Lichenihabitantaceae</taxon>
        <taxon>Lichenibacterium</taxon>
    </lineage>
</organism>
<evidence type="ECO:0000259" key="2">
    <source>
        <dbReference type="PROSITE" id="PS50213"/>
    </source>
</evidence>
<dbReference type="PANTHER" id="PTHR10900:SF77">
    <property type="entry name" value="FI19380P1"/>
    <property type="match status" value="1"/>
</dbReference>
<dbReference type="InterPro" id="IPR050904">
    <property type="entry name" value="Adhesion/Biosynth-related"/>
</dbReference>
<evidence type="ECO:0000256" key="1">
    <source>
        <dbReference type="SAM" id="SignalP"/>
    </source>
</evidence>
<keyword evidence="4" id="KW-1185">Reference proteome</keyword>
<dbReference type="EMBL" id="QYBC01000045">
    <property type="protein sequence ID" value="RYB01370.1"/>
    <property type="molecule type" value="Genomic_DNA"/>
</dbReference>
<dbReference type="Gene3D" id="2.30.180.10">
    <property type="entry name" value="FAS1 domain"/>
    <property type="match status" value="1"/>
</dbReference>
<dbReference type="InterPro" id="IPR036378">
    <property type="entry name" value="FAS1_dom_sf"/>
</dbReference>
<dbReference type="AlphaFoldDB" id="A0A4Q2R7J3"/>
<dbReference type="Proteomes" id="UP000289411">
    <property type="component" value="Unassembled WGS sequence"/>
</dbReference>
<dbReference type="SMART" id="SM00554">
    <property type="entry name" value="FAS1"/>
    <property type="match status" value="1"/>
</dbReference>
<sequence>MLASVFALSLVGTALAADPMVGGAPMMASKTIVENASQAKNLTTLVTAVKAAGLVDTLSGPGPFTVFAPTNAAFDKLPKGTVEKLTQPDMKADLTKILTYHVVAGKIDAAEIMKGIKAGGGSYNMKTVEGGTLTAKMDGDKVALIDAKGGGALVETADVFQSNGVVHVIDSVLMP</sequence>
<dbReference type="InterPro" id="IPR000782">
    <property type="entry name" value="FAS1_domain"/>
</dbReference>
<dbReference type="GO" id="GO:0005615">
    <property type="term" value="C:extracellular space"/>
    <property type="evidence" value="ECO:0007669"/>
    <property type="project" value="TreeGrafter"/>
</dbReference>
<name>A0A4Q2R7J3_9HYPH</name>
<reference evidence="3 4" key="2">
    <citation type="submission" date="2019-02" db="EMBL/GenBank/DDBJ databases">
        <title>'Lichenibacterium ramalinii' gen. nov. sp. nov., 'Lichenibacterium minor' gen. nov. sp. nov.</title>
        <authorList>
            <person name="Pankratov T."/>
        </authorList>
    </citation>
    <scope>NUCLEOTIDE SEQUENCE [LARGE SCALE GENOMIC DNA]</scope>
    <source>
        <strain evidence="3 4">RmlP001</strain>
    </source>
</reference>